<evidence type="ECO:0000313" key="1">
    <source>
        <dbReference type="EMBL" id="KAJ5076121.1"/>
    </source>
</evidence>
<reference evidence="1" key="1">
    <citation type="submission" date="2022-10" db="EMBL/GenBank/DDBJ databases">
        <title>Novel sulphate-reducing endosymbionts in the free-living metamonad Anaeramoeba.</title>
        <authorList>
            <person name="Jerlstrom-Hultqvist J."/>
            <person name="Cepicka I."/>
            <person name="Gallot-Lavallee L."/>
            <person name="Salas-Leiva D."/>
            <person name="Curtis B.A."/>
            <person name="Zahonova K."/>
            <person name="Pipaliya S."/>
            <person name="Dacks J."/>
            <person name="Roger A.J."/>
        </authorList>
    </citation>
    <scope>NUCLEOTIDE SEQUENCE</scope>
    <source>
        <strain evidence="1">BMAN</strain>
    </source>
</reference>
<dbReference type="InterPro" id="IPR011256">
    <property type="entry name" value="Reg_factor_effector_dom_sf"/>
</dbReference>
<dbReference type="PANTHER" id="PTHR15949:SF3">
    <property type="entry name" value="TESTIS-EXPRESSED PROTEIN 264"/>
    <property type="match status" value="1"/>
</dbReference>
<dbReference type="EMBL" id="JAPDFW010000063">
    <property type="protein sequence ID" value="KAJ5076121.1"/>
    <property type="molecule type" value="Genomic_DNA"/>
</dbReference>
<dbReference type="Gene3D" id="3.20.80.10">
    <property type="entry name" value="Regulatory factor, effector binding domain"/>
    <property type="match status" value="1"/>
</dbReference>
<dbReference type="SUPFAM" id="SSF55136">
    <property type="entry name" value="Probable bacterial effector-binding domain"/>
    <property type="match status" value="1"/>
</dbReference>
<gene>
    <name evidence="1" type="ORF">M0811_06983</name>
</gene>
<organism evidence="1 2">
    <name type="scientific">Anaeramoeba ignava</name>
    <name type="common">Anaerobic marine amoeba</name>
    <dbReference type="NCBI Taxonomy" id="1746090"/>
    <lineage>
        <taxon>Eukaryota</taxon>
        <taxon>Metamonada</taxon>
        <taxon>Anaeramoebidae</taxon>
        <taxon>Anaeramoeba</taxon>
    </lineage>
</organism>
<sequence length="167" mass="19631">MRSELYRGMFLSVTNDTSNKIFQKVEIKEKKMEKQVLIFEPQVGHYKNTPKLINKIKEKLLKEFAIKPTKGFGIFYDNPKTVSWEDCRSLVGILLEEADFGKIENLREKKFKVEILDQMDKNNKVGSIMEIYDGVPGKIFYIRPKEHVSIFDDVDDFVSREEDKKDK</sequence>
<dbReference type="PANTHER" id="PTHR15949">
    <property type="entry name" value="TESTIS-EXPRESSED PROTEIN 264"/>
    <property type="match status" value="1"/>
</dbReference>
<evidence type="ECO:0000313" key="2">
    <source>
        <dbReference type="Proteomes" id="UP001149090"/>
    </source>
</evidence>
<accession>A0A9Q0RD34</accession>
<keyword evidence="2" id="KW-1185">Reference proteome</keyword>
<proteinExistence type="predicted"/>
<comment type="caution">
    <text evidence="1">The sequence shown here is derived from an EMBL/GenBank/DDBJ whole genome shotgun (WGS) entry which is preliminary data.</text>
</comment>
<dbReference type="Proteomes" id="UP001149090">
    <property type="component" value="Unassembled WGS sequence"/>
</dbReference>
<dbReference type="AlphaFoldDB" id="A0A9Q0RD34"/>
<protein>
    <submittedName>
        <fullName evidence="1">Uncharacterized protein</fullName>
    </submittedName>
</protein>
<name>A0A9Q0RD34_ANAIG</name>